<comment type="subcellular location">
    <subcellularLocation>
        <location evidence="1">Cytoplasm</location>
        <location evidence="1">Cytoskeleton</location>
    </subcellularLocation>
</comment>
<evidence type="ECO:0000256" key="6">
    <source>
        <dbReference type="ARBA" id="ARBA00023212"/>
    </source>
</evidence>
<evidence type="ECO:0000256" key="5">
    <source>
        <dbReference type="ARBA" id="ARBA00023054"/>
    </source>
</evidence>
<evidence type="ECO:0000313" key="11">
    <source>
        <dbReference type="Proteomes" id="UP000695562"/>
    </source>
</evidence>
<dbReference type="InterPro" id="IPR008636">
    <property type="entry name" value="Hook_C"/>
</dbReference>
<feature type="region of interest" description="Disordered" evidence="8">
    <location>
        <begin position="585"/>
        <end position="604"/>
    </location>
</feature>
<dbReference type="PANTHER" id="PTHR18947:SF28">
    <property type="entry name" value="GIRDIN, ISOFORM A"/>
    <property type="match status" value="1"/>
</dbReference>
<feature type="region of interest" description="Disordered" evidence="8">
    <location>
        <begin position="521"/>
        <end position="544"/>
    </location>
</feature>
<name>A0A8J4PR61_9MYCE</name>
<evidence type="ECO:0000256" key="8">
    <source>
        <dbReference type="SAM" id="MobiDB-lite"/>
    </source>
</evidence>
<feature type="coiled-coil region" evidence="7">
    <location>
        <begin position="278"/>
        <end position="519"/>
    </location>
</feature>
<dbReference type="PROSITE" id="PS50021">
    <property type="entry name" value="CH"/>
    <property type="match status" value="1"/>
</dbReference>
<organism evidence="10 11">
    <name type="scientific">Polysphondylium violaceum</name>
    <dbReference type="NCBI Taxonomy" id="133409"/>
    <lineage>
        <taxon>Eukaryota</taxon>
        <taxon>Amoebozoa</taxon>
        <taxon>Evosea</taxon>
        <taxon>Eumycetozoa</taxon>
        <taxon>Dictyostelia</taxon>
        <taxon>Dictyosteliales</taxon>
        <taxon>Dictyosteliaceae</taxon>
        <taxon>Polysphondylium</taxon>
    </lineage>
</organism>
<proteinExistence type="inferred from homology"/>
<evidence type="ECO:0000313" key="10">
    <source>
        <dbReference type="EMBL" id="KAF2071390.1"/>
    </source>
</evidence>
<dbReference type="Pfam" id="PF05622">
    <property type="entry name" value="HOOK"/>
    <property type="match status" value="1"/>
</dbReference>
<keyword evidence="11" id="KW-1185">Reference proteome</keyword>
<comment type="similarity">
    <text evidence="2">Belongs to the hook family.</text>
</comment>
<dbReference type="GO" id="GO:0051959">
    <property type="term" value="F:dynein light intermediate chain binding"/>
    <property type="evidence" value="ECO:0007669"/>
    <property type="project" value="TreeGrafter"/>
</dbReference>
<evidence type="ECO:0000256" key="7">
    <source>
        <dbReference type="SAM" id="Coils"/>
    </source>
</evidence>
<dbReference type="GO" id="GO:0005874">
    <property type="term" value="C:microtubule"/>
    <property type="evidence" value="ECO:0007669"/>
    <property type="project" value="UniProtKB-KW"/>
</dbReference>
<comment type="caution">
    <text evidence="10">The sequence shown here is derived from an EMBL/GenBank/DDBJ whole genome shotgun (WGS) entry which is preliminary data.</text>
</comment>
<dbReference type="Proteomes" id="UP000695562">
    <property type="component" value="Unassembled WGS sequence"/>
</dbReference>
<feature type="coiled-coil region" evidence="7">
    <location>
        <begin position="186"/>
        <end position="241"/>
    </location>
</feature>
<accession>A0A8J4PR61</accession>
<protein>
    <recommendedName>
        <fullName evidence="9">Calponin-homology (CH) domain-containing protein</fullName>
    </recommendedName>
</protein>
<evidence type="ECO:0000256" key="3">
    <source>
        <dbReference type="ARBA" id="ARBA00022490"/>
    </source>
</evidence>
<dbReference type="OrthoDB" id="49395at2759"/>
<reference evidence="10" key="1">
    <citation type="submission" date="2020-01" db="EMBL/GenBank/DDBJ databases">
        <title>Development of genomics and gene disruption for Polysphondylium violaceum indicates a role for the polyketide synthase stlB in stalk morphogenesis.</title>
        <authorList>
            <person name="Narita B."/>
            <person name="Kawabe Y."/>
            <person name="Kin K."/>
            <person name="Saito T."/>
            <person name="Gibbs R."/>
            <person name="Kuspa A."/>
            <person name="Muzny D."/>
            <person name="Queller D."/>
            <person name="Richards S."/>
            <person name="Strassman J."/>
            <person name="Sucgang R."/>
            <person name="Worley K."/>
            <person name="Schaap P."/>
        </authorList>
    </citation>
    <scope>NUCLEOTIDE SEQUENCE</scope>
    <source>
        <strain evidence="10">QSvi11</strain>
    </source>
</reference>
<dbReference type="CDD" id="cd22211">
    <property type="entry name" value="HkD_SF"/>
    <property type="match status" value="1"/>
</dbReference>
<sequence length="717" mass="82881">MIENSFVKWINTFPNLSKTCQDLPELSDGIILNEICVQLAPKYFDIESLRQDVLDNWVLKSENIRLLVENLERFYTEELGITTPLNVDIDSISNSDPQEIAKLVEYILHVTMESENKNDYIENIMTLDQDTQNDLMIVIEKIQSQHQSTADHSKDFEDGLSIGRTGDDQDEDQEDIMNTSYTSHHQKDKDDRVVNLESQVERLRKDKDDLQNDLDEIKIQLSNITNERDRITQDKEKTEEVCQNLHQSLIILQKELDQTMAQTASLSAMNDETIKREMAELHIQIEAKDKQLQDLKKRLDESQKLSSENRSLRDEIDILREKAANAELTEEKLKKHQKKIEEIGDLRKKIKELEDQNDNYIQQTLDLEEQLTKSVSFKSQADSTKQQMSSLKIEIAKLELSLKSMKEDRDKLSENFNAIELEKNSLESEVQNLRNTLSEVQQENESKLLELQMNLNSDGGIGDQVVDSSTKERIARLERENKKLKEGSNDQVVELTNQLEEANLIKEDLVKKVQELEVVITNNGSSTPGNNNNSSNTPTLNAEQSSEIEALRLQLAESNSLVESTKRQLEETNLSLDEFKKQVVEMSQKQQSNESSEKFIEENTNLKSENDRLEGYLRAARNIIKDLREKNKSNQNKDLLLSEKDEYINKLENSIKQNGDVREQLMKQLKEGREESQREINLMLSAFLKLGLDLEQMKIQHNPSKEPRSFLNKKRGD</sequence>
<dbReference type="GO" id="GO:0005815">
    <property type="term" value="C:microtubule organizing center"/>
    <property type="evidence" value="ECO:0007669"/>
    <property type="project" value="TreeGrafter"/>
</dbReference>
<feature type="region of interest" description="Disordered" evidence="8">
    <location>
        <begin position="146"/>
        <end position="173"/>
    </location>
</feature>
<dbReference type="GO" id="GO:0031122">
    <property type="term" value="P:cytoplasmic microtubule organization"/>
    <property type="evidence" value="ECO:0007669"/>
    <property type="project" value="InterPro"/>
</dbReference>
<dbReference type="Gene3D" id="1.10.418.10">
    <property type="entry name" value="Calponin-like domain"/>
    <property type="match status" value="1"/>
</dbReference>
<dbReference type="InterPro" id="IPR001715">
    <property type="entry name" value="CH_dom"/>
</dbReference>
<dbReference type="PANTHER" id="PTHR18947">
    <property type="entry name" value="HOOK PROTEINS"/>
    <property type="match status" value="1"/>
</dbReference>
<dbReference type="AlphaFoldDB" id="A0A8J4PR61"/>
<dbReference type="Pfam" id="PF19047">
    <property type="entry name" value="HOOK_N"/>
    <property type="match status" value="1"/>
</dbReference>
<keyword evidence="5 7" id="KW-0175">Coiled coil</keyword>
<keyword evidence="6" id="KW-0206">Cytoskeleton</keyword>
<dbReference type="GO" id="GO:0008017">
    <property type="term" value="F:microtubule binding"/>
    <property type="evidence" value="ECO:0007669"/>
    <property type="project" value="InterPro"/>
</dbReference>
<dbReference type="GO" id="GO:0005737">
    <property type="term" value="C:cytoplasm"/>
    <property type="evidence" value="ECO:0007669"/>
    <property type="project" value="TreeGrafter"/>
</dbReference>
<dbReference type="InterPro" id="IPR036872">
    <property type="entry name" value="CH_dom_sf"/>
</dbReference>
<gene>
    <name evidence="10" type="ORF">CYY_007284</name>
</gene>
<keyword evidence="3" id="KW-0963">Cytoplasm</keyword>
<dbReference type="GO" id="GO:0030705">
    <property type="term" value="P:cytoskeleton-dependent intracellular transport"/>
    <property type="evidence" value="ECO:0007669"/>
    <property type="project" value="InterPro"/>
</dbReference>
<evidence type="ECO:0000256" key="2">
    <source>
        <dbReference type="ARBA" id="ARBA00006946"/>
    </source>
</evidence>
<dbReference type="EMBL" id="AJWJ01000380">
    <property type="protein sequence ID" value="KAF2071390.1"/>
    <property type="molecule type" value="Genomic_DNA"/>
</dbReference>
<keyword evidence="4" id="KW-0493">Microtubule</keyword>
<feature type="domain" description="Calponin-homology (CH)" evidence="9">
    <location>
        <begin position="1"/>
        <end position="112"/>
    </location>
</feature>
<dbReference type="InterPro" id="IPR043936">
    <property type="entry name" value="HOOK_N"/>
</dbReference>
<evidence type="ECO:0000259" key="9">
    <source>
        <dbReference type="PROSITE" id="PS50021"/>
    </source>
</evidence>
<evidence type="ECO:0000256" key="1">
    <source>
        <dbReference type="ARBA" id="ARBA00004245"/>
    </source>
</evidence>
<evidence type="ECO:0000256" key="4">
    <source>
        <dbReference type="ARBA" id="ARBA00022701"/>
    </source>
</evidence>
<dbReference type="SUPFAM" id="SSF116907">
    <property type="entry name" value="Hook domain"/>
    <property type="match status" value="1"/>
</dbReference>
<feature type="compositionally biased region" description="Low complexity" evidence="8">
    <location>
        <begin position="521"/>
        <end position="539"/>
    </location>
</feature>